<dbReference type="Proteomes" id="UP000737018">
    <property type="component" value="Unassembled WGS sequence"/>
</dbReference>
<dbReference type="EMBL" id="JRKL02002028">
    <property type="protein sequence ID" value="KAF3960815.1"/>
    <property type="molecule type" value="Genomic_DNA"/>
</dbReference>
<name>A0A8J4R3Q2_9ROSI</name>
<comment type="caution">
    <text evidence="1">The sequence shown here is derived from an EMBL/GenBank/DDBJ whole genome shotgun (WGS) entry which is preliminary data.</text>
</comment>
<protein>
    <submittedName>
        <fullName evidence="1">Uncharacterized protein</fullName>
    </submittedName>
</protein>
<organism evidence="1 2">
    <name type="scientific">Castanea mollissima</name>
    <name type="common">Chinese chestnut</name>
    <dbReference type="NCBI Taxonomy" id="60419"/>
    <lineage>
        <taxon>Eukaryota</taxon>
        <taxon>Viridiplantae</taxon>
        <taxon>Streptophyta</taxon>
        <taxon>Embryophyta</taxon>
        <taxon>Tracheophyta</taxon>
        <taxon>Spermatophyta</taxon>
        <taxon>Magnoliopsida</taxon>
        <taxon>eudicotyledons</taxon>
        <taxon>Gunneridae</taxon>
        <taxon>Pentapetalae</taxon>
        <taxon>rosids</taxon>
        <taxon>fabids</taxon>
        <taxon>Fagales</taxon>
        <taxon>Fagaceae</taxon>
        <taxon>Castanea</taxon>
    </lineage>
</organism>
<evidence type="ECO:0000313" key="2">
    <source>
        <dbReference type="Proteomes" id="UP000737018"/>
    </source>
</evidence>
<dbReference type="AlphaFoldDB" id="A0A8J4R3Q2"/>
<proteinExistence type="predicted"/>
<gene>
    <name evidence="1" type="ORF">CMV_014494</name>
</gene>
<dbReference type="InterPro" id="IPR027417">
    <property type="entry name" value="P-loop_NTPase"/>
</dbReference>
<accession>A0A8J4R3Q2</accession>
<sequence length="71" mass="8011">MDSPKLRLRFNRKVQAWRYQLELGQKALEENIIVCLGTGSPGRAYSSSSPLQWLRISRSCSCNLAGQMPVN</sequence>
<reference evidence="1" key="1">
    <citation type="submission" date="2020-03" db="EMBL/GenBank/DDBJ databases">
        <title>Castanea mollissima Vanexum genome sequencing.</title>
        <authorList>
            <person name="Staton M."/>
        </authorList>
    </citation>
    <scope>NUCLEOTIDE SEQUENCE</scope>
    <source>
        <tissue evidence="1">Leaf</tissue>
    </source>
</reference>
<dbReference type="Gene3D" id="3.40.50.300">
    <property type="entry name" value="P-loop containing nucleotide triphosphate hydrolases"/>
    <property type="match status" value="1"/>
</dbReference>
<evidence type="ECO:0000313" key="1">
    <source>
        <dbReference type="EMBL" id="KAF3960815.1"/>
    </source>
</evidence>
<keyword evidence="2" id="KW-1185">Reference proteome</keyword>